<evidence type="ECO:0000313" key="1">
    <source>
        <dbReference type="EMBL" id="EAR11856.1"/>
    </source>
</evidence>
<keyword evidence="2" id="KW-1185">Reference proteome</keyword>
<name>A4C153_9FLAO</name>
<evidence type="ECO:0000313" key="2">
    <source>
        <dbReference type="Proteomes" id="UP000003053"/>
    </source>
</evidence>
<reference evidence="1 2" key="1">
    <citation type="submission" date="2006-02" db="EMBL/GenBank/DDBJ databases">
        <authorList>
            <person name="Murray A."/>
            <person name="Staley J."/>
            <person name="Ferriera S."/>
            <person name="Johnson J."/>
            <person name="Kravitz S."/>
            <person name="Halpern A."/>
            <person name="Remington K."/>
            <person name="Beeson K."/>
            <person name="Tran B."/>
            <person name="Rogers Y.-H."/>
            <person name="Friedman R."/>
            <person name="Venter J.C."/>
        </authorList>
    </citation>
    <scope>NUCLEOTIDE SEQUENCE [LARGE SCALE GENOMIC DNA]</scope>
    <source>
        <strain evidence="1 2">23-P</strain>
    </source>
</reference>
<proteinExistence type="predicted"/>
<protein>
    <submittedName>
        <fullName evidence="1">Uncharacterized protein</fullName>
    </submittedName>
</protein>
<accession>A4C153</accession>
<dbReference type="EMBL" id="AAOG01000003">
    <property type="protein sequence ID" value="EAR11856.1"/>
    <property type="molecule type" value="Genomic_DNA"/>
</dbReference>
<dbReference type="AlphaFoldDB" id="A4C153"/>
<gene>
    <name evidence="1" type="ORF">PI23P_11002</name>
</gene>
<organism evidence="1 2">
    <name type="scientific">Polaribacter irgensii 23-P</name>
    <dbReference type="NCBI Taxonomy" id="313594"/>
    <lineage>
        <taxon>Bacteria</taxon>
        <taxon>Pseudomonadati</taxon>
        <taxon>Bacteroidota</taxon>
        <taxon>Flavobacteriia</taxon>
        <taxon>Flavobacteriales</taxon>
        <taxon>Flavobacteriaceae</taxon>
    </lineage>
</organism>
<dbReference type="HOGENOM" id="CLU_2864002_0_0_10"/>
<dbReference type="Proteomes" id="UP000003053">
    <property type="component" value="Unassembled WGS sequence"/>
</dbReference>
<sequence>MGESSFTLTKLQVLTAVKAVCDFSAKHFFKMQQEYMFKIVKWLIAVKETDLHQHNYYLSICKPI</sequence>
<comment type="caution">
    <text evidence="1">The sequence shown here is derived from an EMBL/GenBank/DDBJ whole genome shotgun (WGS) entry which is preliminary data.</text>
</comment>